<dbReference type="InterPro" id="IPR054722">
    <property type="entry name" value="PolX-like_BBD"/>
</dbReference>
<comment type="caution">
    <text evidence="3">The sequence shown here is derived from an EMBL/GenBank/DDBJ whole genome shotgun (WGS) entry which is preliminary data.</text>
</comment>
<keyword evidence="4" id="KW-1185">Reference proteome</keyword>
<name>A0A8J5GWU1_ZINOF</name>
<dbReference type="AlphaFoldDB" id="A0A8J5GWU1"/>
<dbReference type="Proteomes" id="UP000734854">
    <property type="component" value="Unassembled WGS sequence"/>
</dbReference>
<dbReference type="PANTHER" id="PTHR11439">
    <property type="entry name" value="GAG-POL-RELATED RETROTRANSPOSON"/>
    <property type="match status" value="1"/>
</dbReference>
<organism evidence="3 4">
    <name type="scientific">Zingiber officinale</name>
    <name type="common">Ginger</name>
    <name type="synonym">Amomum zingiber</name>
    <dbReference type="NCBI Taxonomy" id="94328"/>
    <lineage>
        <taxon>Eukaryota</taxon>
        <taxon>Viridiplantae</taxon>
        <taxon>Streptophyta</taxon>
        <taxon>Embryophyta</taxon>
        <taxon>Tracheophyta</taxon>
        <taxon>Spermatophyta</taxon>
        <taxon>Magnoliopsida</taxon>
        <taxon>Liliopsida</taxon>
        <taxon>Zingiberales</taxon>
        <taxon>Zingiberaceae</taxon>
        <taxon>Zingiber</taxon>
    </lineage>
</organism>
<dbReference type="Pfam" id="PF07727">
    <property type="entry name" value="RVT_2"/>
    <property type="match status" value="1"/>
</dbReference>
<dbReference type="Pfam" id="PF14223">
    <property type="entry name" value="Retrotran_gag_2"/>
    <property type="match status" value="1"/>
</dbReference>
<evidence type="ECO:0008006" key="5">
    <source>
        <dbReference type="Google" id="ProtNLM"/>
    </source>
</evidence>
<evidence type="ECO:0000313" key="4">
    <source>
        <dbReference type="Proteomes" id="UP000734854"/>
    </source>
</evidence>
<protein>
    <recommendedName>
        <fullName evidence="5">Retrovirus-related Pol polyprotein from transposon RE1</fullName>
    </recommendedName>
</protein>
<feature type="domain" description="Reverse transcriptase Ty1/copia-type" evidence="1">
    <location>
        <begin position="195"/>
        <end position="269"/>
    </location>
</feature>
<dbReference type="Pfam" id="PF22936">
    <property type="entry name" value="Pol_BBD"/>
    <property type="match status" value="1"/>
</dbReference>
<reference evidence="3 4" key="1">
    <citation type="submission" date="2020-08" db="EMBL/GenBank/DDBJ databases">
        <title>Plant Genome Project.</title>
        <authorList>
            <person name="Zhang R.-G."/>
        </authorList>
    </citation>
    <scope>NUCLEOTIDE SEQUENCE [LARGE SCALE GENOMIC DNA]</scope>
    <source>
        <tissue evidence="3">Rhizome</tissue>
    </source>
</reference>
<proteinExistence type="predicted"/>
<dbReference type="PANTHER" id="PTHR11439:SF517">
    <property type="entry name" value="CYSTEINE-RICH RLK (RECEPTOR-LIKE PROTEIN KINASE) 8"/>
    <property type="match status" value="1"/>
</dbReference>
<evidence type="ECO:0000259" key="1">
    <source>
        <dbReference type="Pfam" id="PF07727"/>
    </source>
</evidence>
<dbReference type="InterPro" id="IPR013103">
    <property type="entry name" value="RVT_2"/>
</dbReference>
<feature type="domain" description="Retrovirus-related Pol polyprotein from transposon TNT 1-94-like beta-barrel" evidence="2">
    <location>
        <begin position="118"/>
        <end position="164"/>
    </location>
</feature>
<gene>
    <name evidence="3" type="ORF">ZIOFF_028954</name>
</gene>
<accession>A0A8J5GWU1</accession>
<dbReference type="EMBL" id="JACMSC010000008">
    <property type="protein sequence ID" value="KAG6510909.1"/>
    <property type="molecule type" value="Genomic_DNA"/>
</dbReference>
<evidence type="ECO:0000313" key="3">
    <source>
        <dbReference type="EMBL" id="KAG6510909.1"/>
    </source>
</evidence>
<sequence length="398" mass="45522">MENFLRSKEYWTVVISGVAESIEGVALTDAQLKDLKAKNYLFQAIDRSILETILCKNTAKDIWDSMKKKYQGTTRAKRQQLQALRSEQNGDQTNFAEEEEVSLLMVCHEKEKTQRHVWYLDTGCSNHMSGEKDTFSDLDETFRSSVKFGDNSIISVMGKGKLQEKGYEIAIKEGVCRIQDAKLGLIAQVNMTANHDLIFTGTDDFLFQEFKKSMMVEFEMSDLGMMHYFLGMEVVQSTKGIFISQKKYVQEILDRFQMKDCNPVSTPTEFGLKLNKDHEGKKVDSTIYKQIVGSLMYLTATRADIMYSVSLISRYMENPTEIHLLAAKRILRYLQGTKDFGLFYKKGTLTKKSDYKTSLGDMFSKTLHLWLSDFSEDCVSTSDWTMLVSVVIAAKLSF</sequence>
<evidence type="ECO:0000259" key="2">
    <source>
        <dbReference type="Pfam" id="PF22936"/>
    </source>
</evidence>